<keyword evidence="8" id="KW-0029">Amino-acid transport</keyword>
<comment type="function">
    <text evidence="1">Part of the binding-protein-dependent transport system for glutamine; probably responsible for the translocation of the substrate across the membrane.</text>
</comment>
<evidence type="ECO:0000256" key="5">
    <source>
        <dbReference type="ARBA" id="ARBA00022448"/>
    </source>
</evidence>
<dbReference type="GO" id="GO:0043190">
    <property type="term" value="C:ATP-binding cassette (ABC) transporter complex"/>
    <property type="evidence" value="ECO:0007669"/>
    <property type="project" value="InterPro"/>
</dbReference>
<evidence type="ECO:0000256" key="11">
    <source>
        <dbReference type="RuleBase" id="RU363032"/>
    </source>
</evidence>
<comment type="similarity">
    <text evidence="3">Belongs to the binding-protein-dependent transport system permease family. HisMQ subfamily.</text>
</comment>
<sequence>MFEQLLDFSSIYFIMQGMVVTLKYSIVSVLLGLIIGILLAICKVSKSCALRLFANFYTSVFRGTPLLIQLSIIYFGLPSVIGIKLGVFVAGSIAFSLNSGAYVSEIIRAGINSVDKGQIEAAKALAIPERLMMKDIILPQAIRNILPSLVNELINLIKESSIISMIGEMDLMRRAQLVSAEHFTYFTPLLIAGLCYYVMVIIISKLAKIIEKRLIIGVE</sequence>
<dbReference type="AlphaFoldDB" id="A0AAT9G8V8"/>
<evidence type="ECO:0000256" key="6">
    <source>
        <dbReference type="ARBA" id="ARBA00022475"/>
    </source>
</evidence>
<dbReference type="SUPFAM" id="SSF161098">
    <property type="entry name" value="MetI-like"/>
    <property type="match status" value="1"/>
</dbReference>
<keyword evidence="10 11" id="KW-0472">Membrane</keyword>
<name>A0AAT9G8V8_9RICK</name>
<feature type="transmembrane region" description="Helical" evidence="11">
    <location>
        <begin position="72"/>
        <end position="95"/>
    </location>
</feature>
<keyword evidence="9 11" id="KW-1133">Transmembrane helix</keyword>
<dbReference type="GO" id="GO:0006865">
    <property type="term" value="P:amino acid transport"/>
    <property type="evidence" value="ECO:0007669"/>
    <property type="project" value="UniProtKB-KW"/>
</dbReference>
<evidence type="ECO:0000256" key="4">
    <source>
        <dbReference type="ARBA" id="ARBA00016506"/>
    </source>
</evidence>
<dbReference type="Gene3D" id="1.10.3720.10">
    <property type="entry name" value="MetI-like"/>
    <property type="match status" value="1"/>
</dbReference>
<dbReference type="EMBL" id="AP029170">
    <property type="protein sequence ID" value="BFD46200.1"/>
    <property type="molecule type" value="Genomic_DNA"/>
</dbReference>
<dbReference type="InterPro" id="IPR010065">
    <property type="entry name" value="AA_ABC_transptr_permease_3TM"/>
</dbReference>
<dbReference type="PANTHER" id="PTHR30614:SF20">
    <property type="entry name" value="GLUTAMINE TRANSPORT SYSTEM PERMEASE PROTEIN GLNP"/>
    <property type="match status" value="1"/>
</dbReference>
<gene>
    <name evidence="13" type="ORF">DMENIID0002_08460</name>
</gene>
<proteinExistence type="inferred from homology"/>
<dbReference type="PANTHER" id="PTHR30614">
    <property type="entry name" value="MEMBRANE COMPONENT OF AMINO ACID ABC TRANSPORTER"/>
    <property type="match status" value="1"/>
</dbReference>
<evidence type="ECO:0000313" key="13">
    <source>
        <dbReference type="EMBL" id="BFD46200.1"/>
    </source>
</evidence>
<dbReference type="PROSITE" id="PS50928">
    <property type="entry name" value="ABC_TM1"/>
    <property type="match status" value="1"/>
</dbReference>
<dbReference type="InterPro" id="IPR035906">
    <property type="entry name" value="MetI-like_sf"/>
</dbReference>
<evidence type="ECO:0000256" key="9">
    <source>
        <dbReference type="ARBA" id="ARBA00022989"/>
    </source>
</evidence>
<comment type="subcellular location">
    <subcellularLocation>
        <location evidence="2">Cell inner membrane</location>
        <topology evidence="2">Multi-pass membrane protein</topology>
    </subcellularLocation>
    <subcellularLocation>
        <location evidence="11">Cell membrane</location>
        <topology evidence="11">Multi-pass membrane protein</topology>
    </subcellularLocation>
</comment>
<reference evidence="13" key="1">
    <citation type="submission" date="2024-01" db="EMBL/GenBank/DDBJ databases">
        <title>Sequencing the genomes of a sandfly, Sergentomyia squamirostris, and its two endosymbionts.</title>
        <authorList>
            <person name="Itokawa K."/>
            <person name="Sanjoba C."/>
        </authorList>
    </citation>
    <scope>NUCLEOTIDE SEQUENCE</scope>
    <source>
        <strain evidence="13">RiSSQ</strain>
    </source>
</reference>
<dbReference type="InterPro" id="IPR000515">
    <property type="entry name" value="MetI-like"/>
</dbReference>
<keyword evidence="7 11" id="KW-0812">Transmembrane</keyword>
<protein>
    <recommendedName>
        <fullName evidence="4">Putative glutamine transport system permease protein GlnP</fullName>
    </recommendedName>
</protein>
<keyword evidence="5 11" id="KW-0813">Transport</keyword>
<keyword evidence="6" id="KW-1003">Cell membrane</keyword>
<feature type="domain" description="ABC transmembrane type-1" evidence="12">
    <location>
        <begin position="18"/>
        <end position="207"/>
    </location>
</feature>
<evidence type="ECO:0000256" key="1">
    <source>
        <dbReference type="ARBA" id="ARBA00003159"/>
    </source>
</evidence>
<organism evidence="13">
    <name type="scientific">Candidatus Tisiphia endosymbiont of Sergentomyia squamirostris</name>
    <dbReference type="NCBI Taxonomy" id="3113639"/>
    <lineage>
        <taxon>Bacteria</taxon>
        <taxon>Pseudomonadati</taxon>
        <taxon>Pseudomonadota</taxon>
        <taxon>Alphaproteobacteria</taxon>
        <taxon>Rickettsiales</taxon>
        <taxon>Rickettsiaceae</taxon>
        <taxon>Rickettsieae</taxon>
        <taxon>Candidatus Tisiphia</taxon>
    </lineage>
</organism>
<evidence type="ECO:0000256" key="3">
    <source>
        <dbReference type="ARBA" id="ARBA00010072"/>
    </source>
</evidence>
<evidence type="ECO:0000256" key="2">
    <source>
        <dbReference type="ARBA" id="ARBA00004429"/>
    </source>
</evidence>
<evidence type="ECO:0000259" key="12">
    <source>
        <dbReference type="PROSITE" id="PS50928"/>
    </source>
</evidence>
<dbReference type="InterPro" id="IPR043429">
    <property type="entry name" value="ArtM/GltK/GlnP/TcyL/YhdX-like"/>
</dbReference>
<evidence type="ECO:0000256" key="7">
    <source>
        <dbReference type="ARBA" id="ARBA00022692"/>
    </source>
</evidence>
<dbReference type="Pfam" id="PF00528">
    <property type="entry name" value="BPD_transp_1"/>
    <property type="match status" value="1"/>
</dbReference>
<dbReference type="FunFam" id="1.10.3720.10:FF:000033">
    <property type="entry name" value="Polar amino acid ABC transporter permease"/>
    <property type="match status" value="1"/>
</dbReference>
<dbReference type="NCBIfam" id="TIGR01726">
    <property type="entry name" value="HEQRo_perm_3TM"/>
    <property type="match status" value="1"/>
</dbReference>
<evidence type="ECO:0000256" key="10">
    <source>
        <dbReference type="ARBA" id="ARBA00023136"/>
    </source>
</evidence>
<dbReference type="GO" id="GO:0022857">
    <property type="term" value="F:transmembrane transporter activity"/>
    <property type="evidence" value="ECO:0007669"/>
    <property type="project" value="InterPro"/>
</dbReference>
<feature type="transmembrane region" description="Helical" evidence="11">
    <location>
        <begin position="20"/>
        <end position="42"/>
    </location>
</feature>
<evidence type="ECO:0000256" key="8">
    <source>
        <dbReference type="ARBA" id="ARBA00022970"/>
    </source>
</evidence>
<accession>A0AAT9G8V8</accession>
<feature type="transmembrane region" description="Helical" evidence="11">
    <location>
        <begin position="183"/>
        <end position="203"/>
    </location>
</feature>
<dbReference type="CDD" id="cd06261">
    <property type="entry name" value="TM_PBP2"/>
    <property type="match status" value="1"/>
</dbReference>